<evidence type="ECO:0000313" key="3">
    <source>
        <dbReference type="Proteomes" id="UP000503117"/>
    </source>
</evidence>
<organism evidence="2 3">
    <name type="scientific">Duganella dendranthematis</name>
    <dbReference type="NCBI Taxonomy" id="2728021"/>
    <lineage>
        <taxon>Bacteria</taxon>
        <taxon>Pseudomonadati</taxon>
        <taxon>Pseudomonadota</taxon>
        <taxon>Betaproteobacteria</taxon>
        <taxon>Burkholderiales</taxon>
        <taxon>Oxalobacteraceae</taxon>
        <taxon>Telluria group</taxon>
        <taxon>Duganella</taxon>
    </lineage>
</organism>
<evidence type="ECO:0000313" key="2">
    <source>
        <dbReference type="EMBL" id="QJD93036.1"/>
    </source>
</evidence>
<gene>
    <name evidence="2" type="ORF">HH213_24855</name>
</gene>
<accession>A0ABX6MFB8</accession>
<keyword evidence="3" id="KW-1185">Reference proteome</keyword>
<dbReference type="InterPro" id="IPR021762">
    <property type="entry name" value="DUF3325"/>
</dbReference>
<feature type="transmembrane region" description="Helical" evidence="1">
    <location>
        <begin position="76"/>
        <end position="97"/>
    </location>
</feature>
<dbReference type="Pfam" id="PF11804">
    <property type="entry name" value="DUF3325"/>
    <property type="match status" value="1"/>
</dbReference>
<reference evidence="2 3" key="1">
    <citation type="submission" date="2020-04" db="EMBL/GenBank/DDBJ databases">
        <title>Genome sequencing of novel species.</title>
        <authorList>
            <person name="Heo J."/>
            <person name="Kim S.-J."/>
            <person name="Kim J.-S."/>
            <person name="Hong S.-B."/>
            <person name="Kwon S.-W."/>
        </authorList>
    </citation>
    <scope>NUCLEOTIDE SEQUENCE [LARGE SCALE GENOMIC DNA]</scope>
    <source>
        <strain evidence="2 3">AF9R3</strain>
    </source>
</reference>
<dbReference type="Proteomes" id="UP000503117">
    <property type="component" value="Chromosome"/>
</dbReference>
<proteinExistence type="predicted"/>
<sequence>MMALMNALAIIAALSSAAGGFASLSLAMDRHWEALHGRGNLPSDRTRRRLRWAGSGGLLVSLLVCLSVWGLSQGWLAWAGMLTASAIGLMLVLSYAARVMVRVGWVAGGISIVTLALRAAL</sequence>
<keyword evidence="1" id="KW-0472">Membrane</keyword>
<evidence type="ECO:0000256" key="1">
    <source>
        <dbReference type="SAM" id="Phobius"/>
    </source>
</evidence>
<name>A0ABX6MFB8_9BURK</name>
<dbReference type="RefSeq" id="WP_169114032.1">
    <property type="nucleotide sequence ID" value="NZ_CP051684.1"/>
</dbReference>
<feature type="transmembrane region" description="Helical" evidence="1">
    <location>
        <begin position="51"/>
        <end position="69"/>
    </location>
</feature>
<keyword evidence="1" id="KW-1133">Transmembrane helix</keyword>
<keyword evidence="1" id="KW-0812">Transmembrane</keyword>
<dbReference type="EMBL" id="CP051684">
    <property type="protein sequence ID" value="QJD93036.1"/>
    <property type="molecule type" value="Genomic_DNA"/>
</dbReference>
<feature type="transmembrane region" description="Helical" evidence="1">
    <location>
        <begin position="103"/>
        <end position="120"/>
    </location>
</feature>
<protein>
    <submittedName>
        <fullName evidence="2">DUF3325 domain-containing protein</fullName>
    </submittedName>
</protein>